<proteinExistence type="predicted"/>
<keyword evidence="2" id="KW-0732">Signal</keyword>
<dbReference type="EMBL" id="RWIU01000001">
    <property type="protein sequence ID" value="RSK46484.1"/>
    <property type="molecule type" value="Genomic_DNA"/>
</dbReference>
<dbReference type="AlphaFoldDB" id="A0A3R9NYT2"/>
<organism evidence="3 4">
    <name type="scientific">Hymenobacter perfusus</name>
    <dbReference type="NCBI Taxonomy" id="1236770"/>
    <lineage>
        <taxon>Bacteria</taxon>
        <taxon>Pseudomonadati</taxon>
        <taxon>Bacteroidota</taxon>
        <taxon>Cytophagia</taxon>
        <taxon>Cytophagales</taxon>
        <taxon>Hymenobacteraceae</taxon>
        <taxon>Hymenobacter</taxon>
    </lineage>
</organism>
<comment type="caution">
    <text evidence="3">The sequence shown here is derived from an EMBL/GenBank/DDBJ whole genome shotgun (WGS) entry which is preliminary data.</text>
</comment>
<evidence type="ECO:0000256" key="2">
    <source>
        <dbReference type="SAM" id="SignalP"/>
    </source>
</evidence>
<feature type="compositionally biased region" description="Low complexity" evidence="1">
    <location>
        <begin position="41"/>
        <end position="52"/>
    </location>
</feature>
<protein>
    <recommendedName>
        <fullName evidence="5">DUF5666 domain-containing protein</fullName>
    </recommendedName>
</protein>
<dbReference type="Proteomes" id="UP000270291">
    <property type="component" value="Unassembled WGS sequence"/>
</dbReference>
<gene>
    <name evidence="3" type="ORF">EI293_04790</name>
</gene>
<dbReference type="OrthoDB" id="880749at2"/>
<name>A0A3R9NYT2_9BACT</name>
<accession>A0A3R9NYT2</accession>
<feature type="compositionally biased region" description="Pro residues" evidence="1">
    <location>
        <begin position="53"/>
        <end position="63"/>
    </location>
</feature>
<keyword evidence="4" id="KW-1185">Reference proteome</keyword>
<feature type="region of interest" description="Disordered" evidence="1">
    <location>
        <begin position="21"/>
        <end position="92"/>
    </location>
</feature>
<sequence length="292" mass="29915">MQTAHKLLPLLLLAATLHTAHAQQTPSSDQTTKTKVKTKRATSAASAVVPAPEGAPAPFPGGPRGPQGPAGPNGPRAGRGPHHPGGPQGRPQALREVKTYSGTLSSYTTNPEGLYDGFLVNLNGTATRVHFPPHMAKALMAATKPGQTVHFEAVAGPAFSLPTATAATAAAAAPRLELVSVGEGTTALQLTPPVRPEATAATTATATTVSGTIAQLRTDERGQLRGLVLADNTLLLVPPHVGEQLADKLKVGTSIQATALAVPATEGVVAADALRRLRTQTLTINGTRFLVN</sequence>
<evidence type="ECO:0000256" key="1">
    <source>
        <dbReference type="SAM" id="MobiDB-lite"/>
    </source>
</evidence>
<feature type="chain" id="PRO_5018581121" description="DUF5666 domain-containing protein" evidence="2">
    <location>
        <begin position="23"/>
        <end position="292"/>
    </location>
</feature>
<feature type="signal peptide" evidence="2">
    <location>
        <begin position="1"/>
        <end position="22"/>
    </location>
</feature>
<dbReference type="RefSeq" id="WP_125435987.1">
    <property type="nucleotide sequence ID" value="NZ_RWIU01000001.1"/>
</dbReference>
<reference evidence="3 4" key="1">
    <citation type="submission" date="2018-12" db="EMBL/GenBank/DDBJ databases">
        <authorList>
            <person name="Feng G."/>
            <person name="Zhu H."/>
        </authorList>
    </citation>
    <scope>NUCLEOTIDE SEQUENCE [LARGE SCALE GENOMIC DNA]</scope>
    <source>
        <strain evidence="3 4">LMG 26000</strain>
    </source>
</reference>
<evidence type="ECO:0008006" key="5">
    <source>
        <dbReference type="Google" id="ProtNLM"/>
    </source>
</evidence>
<evidence type="ECO:0000313" key="4">
    <source>
        <dbReference type="Proteomes" id="UP000270291"/>
    </source>
</evidence>
<evidence type="ECO:0000313" key="3">
    <source>
        <dbReference type="EMBL" id="RSK46484.1"/>
    </source>
</evidence>